<dbReference type="EMBL" id="CP133762">
    <property type="protein sequence ID" value="WMX44087.1"/>
    <property type="molecule type" value="Genomic_DNA"/>
</dbReference>
<keyword evidence="4 7" id="KW-1133">Transmembrane helix</keyword>
<feature type="transmembrane region" description="Helical" evidence="7">
    <location>
        <begin position="128"/>
        <end position="146"/>
    </location>
</feature>
<evidence type="ECO:0000313" key="9">
    <source>
        <dbReference type="EMBL" id="WMX44087.1"/>
    </source>
</evidence>
<dbReference type="InterPro" id="IPR036259">
    <property type="entry name" value="MFS_trans_sf"/>
</dbReference>
<keyword evidence="2" id="KW-1003">Cell membrane</keyword>
<dbReference type="PANTHER" id="PTHR43124:SF8">
    <property type="entry name" value="INNER MEMBRANE TRANSPORT PROTEIN YDHP"/>
    <property type="match status" value="1"/>
</dbReference>
<evidence type="ECO:0000256" key="5">
    <source>
        <dbReference type="ARBA" id="ARBA00023136"/>
    </source>
</evidence>
<keyword evidence="3 7" id="KW-0812">Transmembrane</keyword>
<evidence type="ECO:0000313" key="10">
    <source>
        <dbReference type="Proteomes" id="UP001250858"/>
    </source>
</evidence>
<dbReference type="RefSeq" id="WP_309547851.1">
    <property type="nucleotide sequence ID" value="NZ_CP133762.1"/>
</dbReference>
<evidence type="ECO:0000256" key="2">
    <source>
        <dbReference type="ARBA" id="ARBA00022475"/>
    </source>
</evidence>
<keyword evidence="10" id="KW-1185">Reference proteome</keyword>
<protein>
    <submittedName>
        <fullName evidence="9">MFS transporter</fullName>
    </submittedName>
</protein>
<feature type="transmembrane region" description="Helical" evidence="7">
    <location>
        <begin position="95"/>
        <end position="116"/>
    </location>
</feature>
<feature type="region of interest" description="Disordered" evidence="6">
    <location>
        <begin position="381"/>
        <end position="414"/>
    </location>
</feature>
<name>A0ABY9RQ86_9ACTN</name>
<feature type="compositionally biased region" description="Polar residues" evidence="6">
    <location>
        <begin position="405"/>
        <end position="414"/>
    </location>
</feature>
<comment type="subcellular location">
    <subcellularLocation>
        <location evidence="1">Cell membrane</location>
        <topology evidence="1">Multi-pass membrane protein</topology>
    </subcellularLocation>
</comment>
<evidence type="ECO:0000256" key="6">
    <source>
        <dbReference type="SAM" id="MobiDB-lite"/>
    </source>
</evidence>
<feature type="domain" description="Major facilitator superfamily (MFS) profile" evidence="8">
    <location>
        <begin position="4"/>
        <end position="381"/>
    </location>
</feature>
<feature type="transmembrane region" description="Helical" evidence="7">
    <location>
        <begin position="70"/>
        <end position="89"/>
    </location>
</feature>
<dbReference type="InterPro" id="IPR011701">
    <property type="entry name" value="MFS"/>
</dbReference>
<gene>
    <name evidence="9" type="ORF">RGF97_03360</name>
</gene>
<feature type="transmembrane region" description="Helical" evidence="7">
    <location>
        <begin position="295"/>
        <end position="314"/>
    </location>
</feature>
<evidence type="ECO:0000259" key="8">
    <source>
        <dbReference type="PROSITE" id="PS50850"/>
    </source>
</evidence>
<feature type="transmembrane region" description="Helical" evidence="7">
    <location>
        <begin position="233"/>
        <end position="258"/>
    </location>
</feature>
<keyword evidence="5 7" id="KW-0472">Membrane</keyword>
<organism evidence="9 10">
    <name type="scientific">Streptomyces roseicoloratus</name>
    <dbReference type="NCBI Taxonomy" id="2508722"/>
    <lineage>
        <taxon>Bacteria</taxon>
        <taxon>Bacillati</taxon>
        <taxon>Actinomycetota</taxon>
        <taxon>Actinomycetes</taxon>
        <taxon>Kitasatosporales</taxon>
        <taxon>Streptomycetaceae</taxon>
        <taxon>Streptomyces</taxon>
    </lineage>
</organism>
<accession>A0ABY9RQ86</accession>
<reference evidence="9 10" key="1">
    <citation type="submission" date="2023-09" db="EMBL/GenBank/DDBJ databases">
        <title>Complete genome of Streptomyces roseicoloratus T14.</title>
        <authorList>
            <person name="Bashizi T."/>
            <person name="Kim M.-J."/>
            <person name="Lee G."/>
            <person name="Tagele S.B."/>
            <person name="Shin J.-H."/>
        </authorList>
    </citation>
    <scope>NUCLEOTIDE SEQUENCE [LARGE SCALE GENOMIC DNA]</scope>
    <source>
        <strain evidence="9 10">T14</strain>
    </source>
</reference>
<dbReference type="InterPro" id="IPR050189">
    <property type="entry name" value="MFS_Efflux_Transporters"/>
</dbReference>
<feature type="transmembrane region" description="Helical" evidence="7">
    <location>
        <begin position="203"/>
        <end position="227"/>
    </location>
</feature>
<sequence>MPFAIYVLGLGIFTMVTSEFLVAGLMPQLSEDLGTGIPQIGYLVSVYAAAMALGGPLLTALMLRLRQKTALVLLYAVFLAGQALGALATGYGLMVAARLVTGAASGAFFGVALAVCVRITGPEVRGRATSIVLGGLMVGTVLGLPLSQLAGEQYGWRFAFWAVAALAALALAVTCGAVPALPKEETGGAGGSVRAELGAFRNARLWAAFATSMLIIGATFAAFSYFVPILTDVTGFAAGTVPLLLVVYGAATVVGNAVVGRLADRHTMTVLGTGLALNTVFLTVFALGAGNAVTALAAMTGIGLVGVTMNPAMVTRVMRTANDRPLVNTVHTSFITLGVVVGSWVGGIGVAHWGLRAPLWTGAVMAVLGLLTLLPDALRRPASSASSDSSASDGSSARSAADPSLPTTERPTRV</sequence>
<dbReference type="PROSITE" id="PS50850">
    <property type="entry name" value="MFS"/>
    <property type="match status" value="1"/>
</dbReference>
<proteinExistence type="predicted"/>
<evidence type="ECO:0000256" key="4">
    <source>
        <dbReference type="ARBA" id="ARBA00022989"/>
    </source>
</evidence>
<dbReference type="Gene3D" id="1.20.1250.20">
    <property type="entry name" value="MFS general substrate transporter like domains"/>
    <property type="match status" value="1"/>
</dbReference>
<dbReference type="CDD" id="cd17324">
    <property type="entry name" value="MFS_NepI_like"/>
    <property type="match status" value="1"/>
</dbReference>
<evidence type="ECO:0000256" key="7">
    <source>
        <dbReference type="SAM" id="Phobius"/>
    </source>
</evidence>
<feature type="transmembrane region" description="Helical" evidence="7">
    <location>
        <begin position="158"/>
        <end position="182"/>
    </location>
</feature>
<dbReference type="Proteomes" id="UP001250858">
    <property type="component" value="Chromosome"/>
</dbReference>
<feature type="compositionally biased region" description="Low complexity" evidence="6">
    <location>
        <begin position="381"/>
        <end position="404"/>
    </location>
</feature>
<dbReference type="SUPFAM" id="SSF103473">
    <property type="entry name" value="MFS general substrate transporter"/>
    <property type="match status" value="1"/>
</dbReference>
<dbReference type="PANTHER" id="PTHR43124">
    <property type="entry name" value="PURINE EFFLUX PUMP PBUE"/>
    <property type="match status" value="1"/>
</dbReference>
<evidence type="ECO:0000256" key="1">
    <source>
        <dbReference type="ARBA" id="ARBA00004651"/>
    </source>
</evidence>
<feature type="transmembrane region" description="Helical" evidence="7">
    <location>
        <begin position="270"/>
        <end position="289"/>
    </location>
</feature>
<dbReference type="InterPro" id="IPR020846">
    <property type="entry name" value="MFS_dom"/>
</dbReference>
<dbReference type="Pfam" id="PF07690">
    <property type="entry name" value="MFS_1"/>
    <property type="match status" value="1"/>
</dbReference>
<feature type="transmembrane region" description="Helical" evidence="7">
    <location>
        <begin position="357"/>
        <end position="374"/>
    </location>
</feature>
<feature type="transmembrane region" description="Helical" evidence="7">
    <location>
        <begin position="326"/>
        <end position="345"/>
    </location>
</feature>
<feature type="transmembrane region" description="Helical" evidence="7">
    <location>
        <begin position="42"/>
        <end position="63"/>
    </location>
</feature>
<evidence type="ECO:0000256" key="3">
    <source>
        <dbReference type="ARBA" id="ARBA00022692"/>
    </source>
</evidence>